<keyword evidence="2" id="KW-0560">Oxidoreductase</keyword>
<dbReference type="Proteomes" id="UP000318313">
    <property type="component" value="Chromosome"/>
</dbReference>
<dbReference type="PRINTS" id="PR00080">
    <property type="entry name" value="SDRFAMILY"/>
</dbReference>
<gene>
    <name evidence="2" type="primary">sdh</name>
    <name evidence="2" type="ORF">Enr17x_47120</name>
</gene>
<dbReference type="RefSeq" id="WP_145311942.1">
    <property type="nucleotide sequence ID" value="NZ_CP037452.1"/>
</dbReference>
<dbReference type="InterPro" id="IPR036291">
    <property type="entry name" value="NAD(P)-bd_dom_sf"/>
</dbReference>
<sequence length="227" mass="23997">MSKVIVVTGATQGLGRAMSAGFIEAGHTVIGCGRSAEKIAALSKQYGAAHQFSVVDIADDRSVQDWASSAIDQFGPPDLLLNNAAQINENAPLWEVPAEDFDSIIDVNIKGTANTIRHFLPVMLEQQTGVVVNFSSGWGRSTSAEVASYCATKWAIEGLTQALAQELPRGMAAIPLNPGIINTELLQSCFGSQAAHYPTAEEWAETAVPFLLGLSARDNGKQLTAPG</sequence>
<dbReference type="GO" id="GO:0005829">
    <property type="term" value="C:cytosol"/>
    <property type="evidence" value="ECO:0007669"/>
    <property type="project" value="TreeGrafter"/>
</dbReference>
<protein>
    <submittedName>
        <fullName evidence="2">Serine 3-dehydrogenase</fullName>
        <ecNumber evidence="2">1.1.1.276</ecNumber>
    </submittedName>
</protein>
<dbReference type="Gene3D" id="3.40.50.720">
    <property type="entry name" value="NAD(P)-binding Rossmann-like Domain"/>
    <property type="match status" value="1"/>
</dbReference>
<dbReference type="SUPFAM" id="SSF51735">
    <property type="entry name" value="NAD(P)-binding Rossmann-fold domains"/>
    <property type="match status" value="1"/>
</dbReference>
<dbReference type="EC" id="1.1.1.276" evidence="2"/>
<organism evidence="2 3">
    <name type="scientific">Gimesia fumaroli</name>
    <dbReference type="NCBI Taxonomy" id="2527976"/>
    <lineage>
        <taxon>Bacteria</taxon>
        <taxon>Pseudomonadati</taxon>
        <taxon>Planctomycetota</taxon>
        <taxon>Planctomycetia</taxon>
        <taxon>Planctomycetales</taxon>
        <taxon>Planctomycetaceae</taxon>
        <taxon>Gimesia</taxon>
    </lineage>
</organism>
<keyword evidence="3" id="KW-1185">Reference proteome</keyword>
<evidence type="ECO:0000256" key="1">
    <source>
        <dbReference type="RuleBase" id="RU000363"/>
    </source>
</evidence>
<dbReference type="PRINTS" id="PR00081">
    <property type="entry name" value="GDHRDH"/>
</dbReference>
<dbReference type="PANTHER" id="PTHR45267:SF2">
    <property type="entry name" value="NADPH-DEPENDENT PTERIN ALDEHYDE REDUCTASE"/>
    <property type="match status" value="1"/>
</dbReference>
<proteinExistence type="inferred from homology"/>
<evidence type="ECO:0000313" key="3">
    <source>
        <dbReference type="Proteomes" id="UP000318313"/>
    </source>
</evidence>
<reference evidence="2 3" key="1">
    <citation type="submission" date="2019-03" db="EMBL/GenBank/DDBJ databases">
        <title>Deep-cultivation of Planctomycetes and their phenomic and genomic characterization uncovers novel biology.</title>
        <authorList>
            <person name="Wiegand S."/>
            <person name="Jogler M."/>
            <person name="Boedeker C."/>
            <person name="Pinto D."/>
            <person name="Vollmers J."/>
            <person name="Rivas-Marin E."/>
            <person name="Kohn T."/>
            <person name="Peeters S.H."/>
            <person name="Heuer A."/>
            <person name="Rast P."/>
            <person name="Oberbeckmann S."/>
            <person name="Bunk B."/>
            <person name="Jeske O."/>
            <person name="Meyerdierks A."/>
            <person name="Storesund J.E."/>
            <person name="Kallscheuer N."/>
            <person name="Luecker S."/>
            <person name="Lage O.M."/>
            <person name="Pohl T."/>
            <person name="Merkel B.J."/>
            <person name="Hornburger P."/>
            <person name="Mueller R.-W."/>
            <person name="Bruemmer F."/>
            <person name="Labrenz M."/>
            <person name="Spormann A.M."/>
            <person name="Op den Camp H."/>
            <person name="Overmann J."/>
            <person name="Amann R."/>
            <person name="Jetten M.S.M."/>
            <person name="Mascher T."/>
            <person name="Medema M.H."/>
            <person name="Devos D.P."/>
            <person name="Kaster A.-K."/>
            <person name="Ovreas L."/>
            <person name="Rohde M."/>
            <person name="Galperin M.Y."/>
            <person name="Jogler C."/>
        </authorList>
    </citation>
    <scope>NUCLEOTIDE SEQUENCE [LARGE SCALE GENOMIC DNA]</scope>
    <source>
        <strain evidence="2 3">Enr17</strain>
    </source>
</reference>
<dbReference type="AlphaFoldDB" id="A0A518IHT8"/>
<dbReference type="GO" id="GO:0031132">
    <property type="term" value="F:serine 3-dehydrogenase activity"/>
    <property type="evidence" value="ECO:0007669"/>
    <property type="project" value="UniProtKB-EC"/>
</dbReference>
<name>A0A518IHT8_9PLAN</name>
<dbReference type="InterPro" id="IPR020904">
    <property type="entry name" value="Sc_DH/Rdtase_CS"/>
</dbReference>
<dbReference type="OrthoDB" id="9775296at2"/>
<evidence type="ECO:0000313" key="2">
    <source>
        <dbReference type="EMBL" id="QDV52647.1"/>
    </source>
</evidence>
<dbReference type="PROSITE" id="PS00061">
    <property type="entry name" value="ADH_SHORT"/>
    <property type="match status" value="1"/>
</dbReference>
<dbReference type="Pfam" id="PF00106">
    <property type="entry name" value="adh_short"/>
    <property type="match status" value="1"/>
</dbReference>
<dbReference type="PANTHER" id="PTHR45267">
    <property type="match status" value="1"/>
</dbReference>
<dbReference type="InterPro" id="IPR002347">
    <property type="entry name" value="SDR_fam"/>
</dbReference>
<dbReference type="InterPro" id="IPR053241">
    <property type="entry name" value="NADPH_pterin_aldehyde_rdct"/>
</dbReference>
<accession>A0A518IHT8</accession>
<dbReference type="KEGG" id="gfm:Enr17x_47120"/>
<dbReference type="CDD" id="cd05233">
    <property type="entry name" value="SDR_c"/>
    <property type="match status" value="1"/>
</dbReference>
<comment type="similarity">
    <text evidence="1">Belongs to the short-chain dehydrogenases/reductases (SDR) family.</text>
</comment>
<dbReference type="EMBL" id="CP037452">
    <property type="protein sequence ID" value="QDV52647.1"/>
    <property type="molecule type" value="Genomic_DNA"/>
</dbReference>